<dbReference type="AlphaFoldDB" id="A0A839MYS7"/>
<organism evidence="5 6">
    <name type="scientific">Flexivirga oryzae</name>
    <dbReference type="NCBI Taxonomy" id="1794944"/>
    <lineage>
        <taxon>Bacteria</taxon>
        <taxon>Bacillati</taxon>
        <taxon>Actinomycetota</taxon>
        <taxon>Actinomycetes</taxon>
        <taxon>Micrococcales</taxon>
        <taxon>Dermacoccaceae</taxon>
        <taxon>Flexivirga</taxon>
    </lineage>
</organism>
<feature type="compositionally biased region" description="Polar residues" evidence="2">
    <location>
        <begin position="67"/>
        <end position="98"/>
    </location>
</feature>
<evidence type="ECO:0000256" key="3">
    <source>
        <dbReference type="SAM" id="SignalP"/>
    </source>
</evidence>
<dbReference type="Pfam" id="PF11611">
    <property type="entry name" value="DUF4352"/>
    <property type="match status" value="1"/>
</dbReference>
<sequence>MTIKAHRRILLGVVPMALAVGTVAGCNDSAPSVQAPASTAATAASTADQPTDSGTDNGVPTVAPSDTAGSSDTGVPTVSAAPTSSSGDPSQVCTTDDSFGTPAAPGPSTKKAKWGSPLDVTQKYEGTVTMTPAKPVAKKGDPNDIFGPDEGQVYLLVKVTVKYKSGNNSVFGGTDFTLRDTKNNVCDYNSIADIVPQREKFSVVTIGETKEKTYSGTLVYEVPAGQDYTKYTFLYLPGLADNSEAPVAWTN</sequence>
<feature type="chain" id="PRO_5039723146" description="DUF4352 domain-containing protein" evidence="3">
    <location>
        <begin position="20"/>
        <end position="251"/>
    </location>
</feature>
<gene>
    <name evidence="5" type="ORF">FHU39_000552</name>
</gene>
<dbReference type="Proteomes" id="UP000559182">
    <property type="component" value="Unassembled WGS sequence"/>
</dbReference>
<comment type="caution">
    <text evidence="5">The sequence shown here is derived from an EMBL/GenBank/DDBJ whole genome shotgun (WGS) entry which is preliminary data.</text>
</comment>
<evidence type="ECO:0000256" key="1">
    <source>
        <dbReference type="ARBA" id="ARBA00022729"/>
    </source>
</evidence>
<evidence type="ECO:0000313" key="6">
    <source>
        <dbReference type="Proteomes" id="UP000559182"/>
    </source>
</evidence>
<keyword evidence="1 3" id="KW-0732">Signal</keyword>
<name>A0A839MYS7_9MICO</name>
<dbReference type="InterPro" id="IPR029050">
    <property type="entry name" value="Immunoprotect_excell_Ig-like"/>
</dbReference>
<feature type="region of interest" description="Disordered" evidence="2">
    <location>
        <begin position="30"/>
        <end position="116"/>
    </location>
</feature>
<dbReference type="PROSITE" id="PS51318">
    <property type="entry name" value="TAT"/>
    <property type="match status" value="1"/>
</dbReference>
<dbReference type="Gene3D" id="2.60.40.1240">
    <property type="match status" value="1"/>
</dbReference>
<proteinExistence type="predicted"/>
<protein>
    <recommendedName>
        <fullName evidence="4">DUF4352 domain-containing protein</fullName>
    </recommendedName>
</protein>
<dbReference type="InterPro" id="IPR006311">
    <property type="entry name" value="TAT_signal"/>
</dbReference>
<accession>A0A839MYS7</accession>
<evidence type="ECO:0000256" key="2">
    <source>
        <dbReference type="SAM" id="MobiDB-lite"/>
    </source>
</evidence>
<evidence type="ECO:0000313" key="5">
    <source>
        <dbReference type="EMBL" id="MBB2890568.1"/>
    </source>
</evidence>
<keyword evidence="6" id="KW-1185">Reference proteome</keyword>
<dbReference type="EMBL" id="JACHVQ010000001">
    <property type="protein sequence ID" value="MBB2890568.1"/>
    <property type="molecule type" value="Genomic_DNA"/>
</dbReference>
<dbReference type="PROSITE" id="PS51257">
    <property type="entry name" value="PROKAR_LIPOPROTEIN"/>
    <property type="match status" value="1"/>
</dbReference>
<feature type="compositionally biased region" description="Low complexity" evidence="2">
    <location>
        <begin position="30"/>
        <end position="53"/>
    </location>
</feature>
<dbReference type="InterPro" id="IPR029051">
    <property type="entry name" value="DUF4352"/>
</dbReference>
<evidence type="ECO:0000259" key="4">
    <source>
        <dbReference type="Pfam" id="PF11611"/>
    </source>
</evidence>
<feature type="domain" description="DUF4352" evidence="4">
    <location>
        <begin position="129"/>
        <end position="233"/>
    </location>
</feature>
<reference evidence="5 6" key="1">
    <citation type="submission" date="2020-08" db="EMBL/GenBank/DDBJ databases">
        <title>Sequencing the genomes of 1000 actinobacteria strains.</title>
        <authorList>
            <person name="Klenk H.-P."/>
        </authorList>
    </citation>
    <scope>NUCLEOTIDE SEQUENCE [LARGE SCALE GENOMIC DNA]</scope>
    <source>
        <strain evidence="5 6">DSM 105369</strain>
    </source>
</reference>
<feature type="signal peptide" evidence="3">
    <location>
        <begin position="1"/>
        <end position="19"/>
    </location>
</feature>
<dbReference type="RefSeq" id="WP_183318771.1">
    <property type="nucleotide sequence ID" value="NZ_JACHVQ010000001.1"/>
</dbReference>